<evidence type="ECO:0000256" key="4">
    <source>
        <dbReference type="SAM" id="MobiDB-lite"/>
    </source>
</evidence>
<feature type="compositionally biased region" description="Acidic residues" evidence="4">
    <location>
        <begin position="38"/>
        <end position="114"/>
    </location>
</feature>
<dbReference type="GO" id="GO:0005634">
    <property type="term" value="C:nucleus"/>
    <property type="evidence" value="ECO:0007669"/>
    <property type="project" value="TreeGrafter"/>
</dbReference>
<dbReference type="EMBL" id="GFXV01006844">
    <property type="protein sequence ID" value="MBW18649.1"/>
    <property type="molecule type" value="Transcribed_RNA"/>
</dbReference>
<dbReference type="GO" id="GO:0006281">
    <property type="term" value="P:DNA repair"/>
    <property type="evidence" value="ECO:0007669"/>
    <property type="project" value="TreeGrafter"/>
</dbReference>
<feature type="region of interest" description="Disordered" evidence="4">
    <location>
        <begin position="1"/>
        <end position="134"/>
    </location>
</feature>
<sequence length="426" mass="49331">MQIPDRRKLFQKRHHRREEIEAQLRRAQIEDQYSTEDSSSEDEESSEGESDDEESSDGELDQVINEDELEEADESEKEDDESEKEENGLEEDEVELEEEEDELEEENDELEEDCNMSLSENSLSNGSSNHNKSNNISLSTIKIDDSEMSVVCDTTNETLCDNTPIAKNNNVLMNENNSDDDTLQSLNDSNFDMNDQQIQVVEWMITRESQKPYGGIIATDGTTDYKITILMKLLLKSNVPNSYNTQSEGESDLDETIFSKGCTLILCQRSSIDDWIDSIEKNIQPGTLNVWVHYGRNRDISLYDLTQKDIVITTTTLVVAGFRKKENNPFYQINWKRIILDDVKLYNYKQQTSKALCQLLGICHWVFSAPAIINNDDDEAMYSLIKFINYKPLNMFENWKNWIKTNQTVSMYEKLKHILYNDKKIV</sequence>
<evidence type="ECO:0000256" key="2">
    <source>
        <dbReference type="ARBA" id="ARBA00022801"/>
    </source>
</evidence>
<feature type="domain" description="SNF2 N-terminal" evidence="5">
    <location>
        <begin position="197"/>
        <end position="417"/>
    </location>
</feature>
<dbReference type="InterPro" id="IPR050628">
    <property type="entry name" value="SNF2_RAD54_helicase_TF"/>
</dbReference>
<dbReference type="SUPFAM" id="SSF52540">
    <property type="entry name" value="P-loop containing nucleoside triphosphate hydrolases"/>
    <property type="match status" value="1"/>
</dbReference>
<evidence type="ECO:0000259" key="5">
    <source>
        <dbReference type="Pfam" id="PF00176"/>
    </source>
</evidence>
<gene>
    <name evidence="6" type="primary">Ttf2</name>
</gene>
<dbReference type="InterPro" id="IPR000330">
    <property type="entry name" value="SNF2_N"/>
</dbReference>
<keyword evidence="2" id="KW-0378">Hydrolase</keyword>
<dbReference type="GO" id="GO:0016787">
    <property type="term" value="F:hydrolase activity"/>
    <property type="evidence" value="ECO:0007669"/>
    <property type="project" value="UniProtKB-KW"/>
</dbReference>
<proteinExistence type="predicted"/>
<accession>A0A2H8TXJ1</accession>
<name>A0A2H8TXJ1_9HEMI</name>
<dbReference type="InterPro" id="IPR038718">
    <property type="entry name" value="SNF2-like_sf"/>
</dbReference>
<feature type="compositionally biased region" description="Low complexity" evidence="4">
    <location>
        <begin position="115"/>
        <end position="134"/>
    </location>
</feature>
<dbReference type="InterPro" id="IPR027417">
    <property type="entry name" value="P-loop_NTPase"/>
</dbReference>
<dbReference type="GO" id="GO:0005524">
    <property type="term" value="F:ATP binding"/>
    <property type="evidence" value="ECO:0007669"/>
    <property type="project" value="UniProtKB-KW"/>
</dbReference>
<keyword evidence="3" id="KW-0067">ATP-binding</keyword>
<organism evidence="6">
    <name type="scientific">Melanaphis sacchari</name>
    <dbReference type="NCBI Taxonomy" id="742174"/>
    <lineage>
        <taxon>Eukaryota</taxon>
        <taxon>Metazoa</taxon>
        <taxon>Ecdysozoa</taxon>
        <taxon>Arthropoda</taxon>
        <taxon>Hexapoda</taxon>
        <taxon>Insecta</taxon>
        <taxon>Pterygota</taxon>
        <taxon>Neoptera</taxon>
        <taxon>Paraneoptera</taxon>
        <taxon>Hemiptera</taxon>
        <taxon>Sternorrhyncha</taxon>
        <taxon>Aphidomorpha</taxon>
        <taxon>Aphidoidea</taxon>
        <taxon>Aphididae</taxon>
        <taxon>Aphidini</taxon>
        <taxon>Melanaphis</taxon>
    </lineage>
</organism>
<evidence type="ECO:0000256" key="1">
    <source>
        <dbReference type="ARBA" id="ARBA00022741"/>
    </source>
</evidence>
<feature type="compositionally biased region" description="Basic and acidic residues" evidence="4">
    <location>
        <begin position="17"/>
        <end position="29"/>
    </location>
</feature>
<dbReference type="OrthoDB" id="423559at2759"/>
<evidence type="ECO:0000256" key="3">
    <source>
        <dbReference type="ARBA" id="ARBA00022840"/>
    </source>
</evidence>
<dbReference type="Gene3D" id="3.40.50.10810">
    <property type="entry name" value="Tandem AAA-ATPase domain"/>
    <property type="match status" value="1"/>
</dbReference>
<dbReference type="PANTHER" id="PTHR45626:SF22">
    <property type="entry name" value="DNA REPAIR PROTEIN RAD5"/>
    <property type="match status" value="1"/>
</dbReference>
<evidence type="ECO:0000313" key="6">
    <source>
        <dbReference type="EMBL" id="MBW18649.1"/>
    </source>
</evidence>
<dbReference type="GO" id="GO:0008094">
    <property type="term" value="F:ATP-dependent activity, acting on DNA"/>
    <property type="evidence" value="ECO:0007669"/>
    <property type="project" value="TreeGrafter"/>
</dbReference>
<dbReference type="AlphaFoldDB" id="A0A2H8TXJ1"/>
<dbReference type="Pfam" id="PF00176">
    <property type="entry name" value="SNF2-rel_dom"/>
    <property type="match status" value="1"/>
</dbReference>
<dbReference type="PANTHER" id="PTHR45626">
    <property type="entry name" value="TRANSCRIPTION TERMINATION FACTOR 2-RELATED"/>
    <property type="match status" value="1"/>
</dbReference>
<protein>
    <submittedName>
        <fullName evidence="6">Transcription termination factor 2</fullName>
    </submittedName>
</protein>
<keyword evidence="1" id="KW-0547">Nucleotide-binding</keyword>
<reference evidence="6" key="1">
    <citation type="submission" date="2017-10" db="EMBL/GenBank/DDBJ databases">
        <title>Transcriptome Assembly of Sugarcane Aphid Adults.</title>
        <authorList>
            <person name="Scully E.D."/>
            <person name="Palmer N.A."/>
            <person name="Geib S.M."/>
            <person name="Sarath G."/>
            <person name="Sattler S.E."/>
        </authorList>
    </citation>
    <scope>NUCLEOTIDE SEQUENCE</scope>
    <source>
        <tissue evidence="6">Whole body</tissue>
    </source>
</reference>